<comment type="caution">
    <text evidence="2">The sequence shown here is derived from an EMBL/GenBank/DDBJ whole genome shotgun (WGS) entry which is preliminary data.</text>
</comment>
<feature type="compositionally biased region" description="Basic and acidic residues" evidence="1">
    <location>
        <begin position="288"/>
        <end position="297"/>
    </location>
</feature>
<sequence>MSAAARRLAPVDFGAGVQPVVQWFKSVALLVALDRSGDDFLVPADVIAGWVERYDAWYRRVTGIHEGRRLYLAYHRELSIVGHVPIDHPALLARIGLACRRAGMSFSVTVDVMNALKHREAFEQLLDTGLLGSIGINFPDGSERPSDSAARAMIEGWLTRDVHIGLIGPVSYYRSLGLLASSALNAASITLHPRSCEATHAGLRPERPIEACFGRLRLFIDTDGFIYPCVGLLGARAARLGSVHEDIEETVLGGRPTVLDLTTLARVGPSGASGAALLGAGRSSRRAPPCERHRAEMLEASSTAAVDEPEA</sequence>
<evidence type="ECO:0000256" key="1">
    <source>
        <dbReference type="SAM" id="MobiDB-lite"/>
    </source>
</evidence>
<feature type="region of interest" description="Disordered" evidence="1">
    <location>
        <begin position="276"/>
        <end position="311"/>
    </location>
</feature>
<organism evidence="2 3">
    <name type="scientific">Sorangium cellulosum</name>
    <name type="common">Polyangium cellulosum</name>
    <dbReference type="NCBI Taxonomy" id="56"/>
    <lineage>
        <taxon>Bacteria</taxon>
        <taxon>Pseudomonadati</taxon>
        <taxon>Myxococcota</taxon>
        <taxon>Polyangia</taxon>
        <taxon>Polyangiales</taxon>
        <taxon>Polyangiaceae</taxon>
        <taxon>Sorangium</taxon>
    </lineage>
</organism>
<evidence type="ECO:0000313" key="2">
    <source>
        <dbReference type="EMBL" id="KYG04951.1"/>
    </source>
</evidence>
<accession>A0A150TJW3</accession>
<dbReference type="Proteomes" id="UP000075502">
    <property type="component" value="Unassembled WGS sequence"/>
</dbReference>
<reference evidence="2 3" key="1">
    <citation type="submission" date="2014-02" db="EMBL/GenBank/DDBJ databases">
        <title>The small core and large imbalanced accessory genome model reveals a collaborative survival strategy of Sorangium cellulosum strains in nature.</title>
        <authorList>
            <person name="Han K."/>
            <person name="Peng R."/>
            <person name="Blom J."/>
            <person name="Li Y.-Z."/>
        </authorList>
    </citation>
    <scope>NUCLEOTIDE SEQUENCE [LARGE SCALE GENOMIC DNA]</scope>
    <source>
        <strain evidence="2 3">So0007-03</strain>
    </source>
</reference>
<gene>
    <name evidence="2" type="ORF">BE21_43825</name>
</gene>
<evidence type="ECO:0000313" key="3">
    <source>
        <dbReference type="Proteomes" id="UP000075502"/>
    </source>
</evidence>
<protein>
    <submittedName>
        <fullName evidence="2">Uncharacterized protein</fullName>
    </submittedName>
</protein>
<dbReference type="EMBL" id="JEME01002231">
    <property type="protein sequence ID" value="KYG04951.1"/>
    <property type="molecule type" value="Genomic_DNA"/>
</dbReference>
<dbReference type="AlphaFoldDB" id="A0A150TJW3"/>
<name>A0A150TJW3_SORCE</name>
<proteinExistence type="predicted"/>